<dbReference type="RefSeq" id="WP_332081649.1">
    <property type="nucleotide sequence ID" value="NZ_JAZHYN010000021.1"/>
</dbReference>
<dbReference type="EMBL" id="JAZHYN010000021">
    <property type="protein sequence ID" value="MEF3366626.1"/>
    <property type="molecule type" value="Genomic_DNA"/>
</dbReference>
<organism evidence="2 3">
    <name type="scientific">Methylocystis borbori</name>
    <dbReference type="NCBI Taxonomy" id="3118750"/>
    <lineage>
        <taxon>Bacteria</taxon>
        <taxon>Pseudomonadati</taxon>
        <taxon>Pseudomonadota</taxon>
        <taxon>Alphaproteobacteria</taxon>
        <taxon>Hyphomicrobiales</taxon>
        <taxon>Methylocystaceae</taxon>
        <taxon>Methylocystis</taxon>
    </lineage>
</organism>
<evidence type="ECO:0000256" key="1">
    <source>
        <dbReference type="ARBA" id="ARBA00023239"/>
    </source>
</evidence>
<dbReference type="SUPFAM" id="SSF110857">
    <property type="entry name" value="Gamma-glutamyl cyclotransferase-like"/>
    <property type="match status" value="1"/>
</dbReference>
<dbReference type="Gene3D" id="3.10.490.10">
    <property type="entry name" value="Gamma-glutamyl cyclotransferase-like"/>
    <property type="match status" value="1"/>
</dbReference>
<sequence length="184" mass="21337">MRKIWRKLTARSWLLSRWRYKLHGLELRGRPGDAAWYFAYGSNMHESVFLERRGMRPREWRVGRIRGYRLRFNLDGRPLGKAAPANICVDPDAEVWGVLYRITGRDMLRLDASEGVPGKRYRPIFVVAEDADSQPVEAVAYLAQGNEKDGRPSLRYISLLREGARSRGLPETWLRLLDSVEHAE</sequence>
<keyword evidence="1" id="KW-0456">Lyase</keyword>
<accession>A0ABU7XJF3</accession>
<keyword evidence="3" id="KW-1185">Reference proteome</keyword>
<dbReference type="Pfam" id="PF13772">
    <property type="entry name" value="AIG2_2"/>
    <property type="match status" value="1"/>
</dbReference>
<dbReference type="Proteomes" id="UP001350748">
    <property type="component" value="Unassembled WGS sequence"/>
</dbReference>
<comment type="caution">
    <text evidence="2">The sequence shown here is derived from an EMBL/GenBank/DDBJ whole genome shotgun (WGS) entry which is preliminary data.</text>
</comment>
<dbReference type="PANTHER" id="PTHR12935:SF0">
    <property type="entry name" value="GAMMA-GLUTAMYLCYCLOTRANSFERASE"/>
    <property type="match status" value="1"/>
</dbReference>
<name>A0ABU7XJF3_9HYPH</name>
<reference evidence="2 3" key="1">
    <citation type="submission" date="2024-02" db="EMBL/GenBank/DDBJ databases">
        <authorList>
            <person name="Grouzdev D."/>
        </authorList>
    </citation>
    <scope>NUCLEOTIDE SEQUENCE [LARGE SCALE GENOMIC DNA]</scope>
    <source>
        <strain evidence="2 3">9N</strain>
    </source>
</reference>
<evidence type="ECO:0000313" key="3">
    <source>
        <dbReference type="Proteomes" id="UP001350748"/>
    </source>
</evidence>
<gene>
    <name evidence="2" type="ORF">V3H18_08785</name>
</gene>
<proteinExistence type="predicted"/>
<protein>
    <submittedName>
        <fullName evidence="2">Gamma-glutamylcyclotransferase family protein</fullName>
    </submittedName>
</protein>
<dbReference type="PANTHER" id="PTHR12935">
    <property type="entry name" value="GAMMA-GLUTAMYLCYCLOTRANSFERASE"/>
    <property type="match status" value="1"/>
</dbReference>
<dbReference type="CDD" id="cd06661">
    <property type="entry name" value="GGCT_like"/>
    <property type="match status" value="1"/>
</dbReference>
<dbReference type="InterPro" id="IPR017939">
    <property type="entry name" value="G-Glutamylcylcotransferase"/>
</dbReference>
<evidence type="ECO:0000313" key="2">
    <source>
        <dbReference type="EMBL" id="MEF3366626.1"/>
    </source>
</evidence>
<dbReference type="InterPro" id="IPR013024">
    <property type="entry name" value="GGCT-like"/>
</dbReference>
<dbReference type="InterPro" id="IPR036568">
    <property type="entry name" value="GGCT-like_sf"/>
</dbReference>